<reference evidence="3" key="1">
    <citation type="submission" date="2021-11" db="EMBL/GenBank/DDBJ databases">
        <title>BS-T2-15 a new species belonging to the Comamonadaceae family isolated from the soil of a French oak forest.</title>
        <authorList>
            <person name="Mieszkin S."/>
            <person name="Alain K."/>
        </authorList>
    </citation>
    <scope>NUCLEOTIDE SEQUENCE</scope>
    <source>
        <strain evidence="3">BS-T2-15</strain>
    </source>
</reference>
<keyword evidence="1" id="KW-0732">Signal</keyword>
<feature type="signal peptide" evidence="1">
    <location>
        <begin position="1"/>
        <end position="21"/>
    </location>
</feature>
<evidence type="ECO:0000313" key="3">
    <source>
        <dbReference type="EMBL" id="MCK9687589.1"/>
    </source>
</evidence>
<keyword evidence="4" id="KW-1185">Reference proteome</keyword>
<gene>
    <name evidence="3" type="ORF">LPC04_17940</name>
</gene>
<dbReference type="PROSITE" id="PS00018">
    <property type="entry name" value="EF_HAND_1"/>
    <property type="match status" value="1"/>
</dbReference>
<comment type="caution">
    <text evidence="3">The sequence shown here is derived from an EMBL/GenBank/DDBJ whole genome shotgun (WGS) entry which is preliminary data.</text>
</comment>
<evidence type="ECO:0000256" key="1">
    <source>
        <dbReference type="SAM" id="SignalP"/>
    </source>
</evidence>
<name>A0A9X2C331_9BURK</name>
<evidence type="ECO:0000259" key="2">
    <source>
        <dbReference type="PROSITE" id="PS50222"/>
    </source>
</evidence>
<organism evidence="3 4">
    <name type="scientific">Scleromatobacter humisilvae</name>
    <dbReference type="NCBI Taxonomy" id="2897159"/>
    <lineage>
        <taxon>Bacteria</taxon>
        <taxon>Pseudomonadati</taxon>
        <taxon>Pseudomonadota</taxon>
        <taxon>Betaproteobacteria</taxon>
        <taxon>Burkholderiales</taxon>
        <taxon>Sphaerotilaceae</taxon>
        <taxon>Scleromatobacter</taxon>
    </lineage>
</organism>
<feature type="domain" description="EF-hand" evidence="2">
    <location>
        <begin position="52"/>
        <end position="75"/>
    </location>
</feature>
<evidence type="ECO:0000313" key="4">
    <source>
        <dbReference type="Proteomes" id="UP001139353"/>
    </source>
</evidence>
<dbReference type="AlphaFoldDB" id="A0A9X2C331"/>
<sequence length="128" mass="12714">MLKVAMLATAVLAVASTGAIGIVASTKSAAPAAESRCHPGQPLDLACDLKGIDADGNGTISAAELAEFAMPAATPLQPAPESGLAFQDAATEPGPVLPASLAPARPQPLVPALFALGGLVILLRRRPS</sequence>
<dbReference type="Proteomes" id="UP001139353">
    <property type="component" value="Unassembled WGS sequence"/>
</dbReference>
<proteinExistence type="predicted"/>
<dbReference type="InterPro" id="IPR002048">
    <property type="entry name" value="EF_hand_dom"/>
</dbReference>
<accession>A0A9X2C331</accession>
<protein>
    <recommendedName>
        <fullName evidence="2">EF-hand domain-containing protein</fullName>
    </recommendedName>
</protein>
<dbReference type="GO" id="GO:0005509">
    <property type="term" value="F:calcium ion binding"/>
    <property type="evidence" value="ECO:0007669"/>
    <property type="project" value="InterPro"/>
</dbReference>
<dbReference type="EMBL" id="JAJLJH010000005">
    <property type="protein sequence ID" value="MCK9687589.1"/>
    <property type="molecule type" value="Genomic_DNA"/>
</dbReference>
<dbReference type="PROSITE" id="PS50222">
    <property type="entry name" value="EF_HAND_2"/>
    <property type="match status" value="1"/>
</dbReference>
<feature type="chain" id="PRO_5040947973" description="EF-hand domain-containing protein" evidence="1">
    <location>
        <begin position="22"/>
        <end position="128"/>
    </location>
</feature>
<dbReference type="RefSeq" id="WP_275683630.1">
    <property type="nucleotide sequence ID" value="NZ_JAJLJH010000005.1"/>
</dbReference>
<dbReference type="InterPro" id="IPR018247">
    <property type="entry name" value="EF_Hand_1_Ca_BS"/>
</dbReference>